<dbReference type="KEGG" id="pfy:PFICI_01280"/>
<dbReference type="InParanoid" id="W3XPL0"/>
<dbReference type="OrthoDB" id="3546279at2759"/>
<dbReference type="AlphaFoldDB" id="W3XPL0"/>
<evidence type="ECO:0000256" key="1">
    <source>
        <dbReference type="ARBA" id="ARBA00023242"/>
    </source>
</evidence>
<dbReference type="PANTHER" id="PTHR47784:SF5">
    <property type="entry name" value="STEROL UPTAKE CONTROL PROTEIN 2"/>
    <property type="match status" value="1"/>
</dbReference>
<organism evidence="2 3">
    <name type="scientific">Pestalotiopsis fici (strain W106-1 / CGMCC3.15140)</name>
    <dbReference type="NCBI Taxonomy" id="1229662"/>
    <lineage>
        <taxon>Eukaryota</taxon>
        <taxon>Fungi</taxon>
        <taxon>Dikarya</taxon>
        <taxon>Ascomycota</taxon>
        <taxon>Pezizomycotina</taxon>
        <taxon>Sordariomycetes</taxon>
        <taxon>Xylariomycetidae</taxon>
        <taxon>Amphisphaeriales</taxon>
        <taxon>Sporocadaceae</taxon>
        <taxon>Pestalotiopsis</taxon>
    </lineage>
</organism>
<dbReference type="GeneID" id="19266293"/>
<name>W3XPL0_PESFW</name>
<keyword evidence="1" id="KW-0539">Nucleus</keyword>
<dbReference type="Pfam" id="PF11951">
    <property type="entry name" value="Fungal_trans_2"/>
    <property type="match status" value="1"/>
</dbReference>
<dbReference type="RefSeq" id="XP_007828052.1">
    <property type="nucleotide sequence ID" value="XM_007829861.1"/>
</dbReference>
<protein>
    <recommendedName>
        <fullName evidence="4">Transcription factor domain-containing protein</fullName>
    </recommendedName>
</protein>
<keyword evidence="3" id="KW-1185">Reference proteome</keyword>
<evidence type="ECO:0000313" key="3">
    <source>
        <dbReference type="Proteomes" id="UP000030651"/>
    </source>
</evidence>
<evidence type="ECO:0008006" key="4">
    <source>
        <dbReference type="Google" id="ProtNLM"/>
    </source>
</evidence>
<gene>
    <name evidence="2" type="ORF">PFICI_01280</name>
</gene>
<dbReference type="PANTHER" id="PTHR47784">
    <property type="entry name" value="STEROL UPTAKE CONTROL PROTEIN 2"/>
    <property type="match status" value="1"/>
</dbReference>
<dbReference type="HOGENOM" id="CLU_024934_0_4_1"/>
<proteinExistence type="predicted"/>
<reference evidence="3" key="1">
    <citation type="journal article" date="2015" name="BMC Genomics">
        <title>Genomic and transcriptomic analysis of the endophytic fungus Pestalotiopsis fici reveals its lifestyle and high potential for synthesis of natural products.</title>
        <authorList>
            <person name="Wang X."/>
            <person name="Zhang X."/>
            <person name="Liu L."/>
            <person name="Xiang M."/>
            <person name="Wang W."/>
            <person name="Sun X."/>
            <person name="Che Y."/>
            <person name="Guo L."/>
            <person name="Liu G."/>
            <person name="Guo L."/>
            <person name="Wang C."/>
            <person name="Yin W.B."/>
            <person name="Stadler M."/>
            <person name="Zhang X."/>
            <person name="Liu X."/>
        </authorList>
    </citation>
    <scope>NUCLEOTIDE SEQUENCE [LARGE SCALE GENOMIC DNA]</scope>
    <source>
        <strain evidence="3">W106-1 / CGMCC3.15140</strain>
    </source>
</reference>
<dbReference type="eggNOG" id="ENOG502SP5N">
    <property type="taxonomic scope" value="Eukaryota"/>
</dbReference>
<dbReference type="GO" id="GO:0001228">
    <property type="term" value="F:DNA-binding transcription activator activity, RNA polymerase II-specific"/>
    <property type="evidence" value="ECO:0007669"/>
    <property type="project" value="TreeGrafter"/>
</dbReference>
<sequence>MLPPDCFPYFSRLVPNESQNPEGTTWVTDLELMHHYSTVACFTLPRGSQVGHIWQTEFVRLALNDEPLMHQILAIAAFHLAYCHPNNSRQFHMLASHHQSEAAQGLRKKLMQHVTPENAHACFAASSLMIIGAFAAFCLENDSGDLPRPSLQDLLDIFGLNRGMDVVLRTWEQYIHHGPFADLFKNLNNTKPMFYLEAVCKKLSDLGSKLRGDEVDDLTPLVDREISNFTQVMEESIRDAPVPELRSVMAWPIAMKPDFFVALGEKKPLALTILAYYCSILHEAQSSAWYLQGWGMAVMNDIVSTLPADKLEHILWPKSTMGQSEQNAFGSGIQPGGPLSL</sequence>
<accession>W3XPL0</accession>
<dbReference type="InterPro" id="IPR053157">
    <property type="entry name" value="Sterol_Uptake_Regulator"/>
</dbReference>
<dbReference type="InterPro" id="IPR021858">
    <property type="entry name" value="Fun_TF"/>
</dbReference>
<dbReference type="Proteomes" id="UP000030651">
    <property type="component" value="Unassembled WGS sequence"/>
</dbReference>
<dbReference type="OMA" id="TEEWAND"/>
<dbReference type="EMBL" id="KI912109">
    <property type="protein sequence ID" value="ETS87452.1"/>
    <property type="molecule type" value="Genomic_DNA"/>
</dbReference>
<evidence type="ECO:0000313" key="2">
    <source>
        <dbReference type="EMBL" id="ETS87452.1"/>
    </source>
</evidence>